<organism evidence="2 3">
    <name type="scientific">Spodoptera exigua</name>
    <name type="common">Beet armyworm</name>
    <name type="synonym">Noctua fulgens</name>
    <dbReference type="NCBI Taxonomy" id="7107"/>
    <lineage>
        <taxon>Eukaryota</taxon>
        <taxon>Metazoa</taxon>
        <taxon>Ecdysozoa</taxon>
        <taxon>Arthropoda</taxon>
        <taxon>Hexapoda</taxon>
        <taxon>Insecta</taxon>
        <taxon>Pterygota</taxon>
        <taxon>Neoptera</taxon>
        <taxon>Endopterygota</taxon>
        <taxon>Lepidoptera</taxon>
        <taxon>Glossata</taxon>
        <taxon>Ditrysia</taxon>
        <taxon>Noctuoidea</taxon>
        <taxon>Noctuidae</taxon>
        <taxon>Amphipyrinae</taxon>
        <taxon>Spodoptera</taxon>
    </lineage>
</organism>
<evidence type="ECO:0000313" key="2">
    <source>
        <dbReference type="EMBL" id="KAF9414681.1"/>
    </source>
</evidence>
<feature type="region of interest" description="Disordered" evidence="1">
    <location>
        <begin position="1"/>
        <end position="23"/>
    </location>
</feature>
<dbReference type="Proteomes" id="UP000648187">
    <property type="component" value="Unassembled WGS sequence"/>
</dbReference>
<gene>
    <name evidence="2" type="ORF">HW555_007459</name>
</gene>
<proteinExistence type="predicted"/>
<dbReference type="AlphaFoldDB" id="A0A835L3L9"/>
<reference evidence="2" key="1">
    <citation type="submission" date="2020-08" db="EMBL/GenBank/DDBJ databases">
        <title>Spodoptera exigua strain:BAW_Kor-Di-RS1 Genome sequencing and assembly.</title>
        <authorList>
            <person name="Kim J."/>
            <person name="Nam H.Y."/>
            <person name="Kwon M."/>
            <person name="Choi J.H."/>
            <person name="Cho S.R."/>
            <person name="Kim G.-H."/>
        </authorList>
    </citation>
    <scope>NUCLEOTIDE SEQUENCE</scope>
    <source>
        <strain evidence="2">BAW_Kor-Di-RS1</strain>
        <tissue evidence="2">Whole-body</tissue>
    </source>
</reference>
<sequence>MNEATRSLVSDRNSPKQVNSESYSSDVVISNRCFWCCVNATSHVSETMTMTVLTQYINQIYTFLDLFIYPFMNSRSCSMIWASLIDKMATQKENRGGFKSVYTCFVNCVRTSIPLRY</sequence>
<comment type="caution">
    <text evidence="2">The sequence shown here is derived from an EMBL/GenBank/DDBJ whole genome shotgun (WGS) entry which is preliminary data.</text>
</comment>
<evidence type="ECO:0000256" key="1">
    <source>
        <dbReference type="SAM" id="MobiDB-lite"/>
    </source>
</evidence>
<name>A0A835L3L9_SPOEX</name>
<dbReference type="EMBL" id="JACKWZ010000127">
    <property type="protein sequence ID" value="KAF9414681.1"/>
    <property type="molecule type" value="Genomic_DNA"/>
</dbReference>
<keyword evidence="3" id="KW-1185">Reference proteome</keyword>
<accession>A0A835L3L9</accession>
<protein>
    <submittedName>
        <fullName evidence="2">Uncharacterized protein</fullName>
    </submittedName>
</protein>
<evidence type="ECO:0000313" key="3">
    <source>
        <dbReference type="Proteomes" id="UP000648187"/>
    </source>
</evidence>